<dbReference type="EMBL" id="JBBPBM010001407">
    <property type="protein sequence ID" value="KAK8484422.1"/>
    <property type="molecule type" value="Genomic_DNA"/>
</dbReference>
<reference evidence="2 3" key="1">
    <citation type="journal article" date="2024" name="G3 (Bethesda)">
        <title>Genome assembly of Hibiscus sabdariffa L. provides insights into metabolisms of medicinal natural products.</title>
        <authorList>
            <person name="Kim T."/>
        </authorList>
    </citation>
    <scope>NUCLEOTIDE SEQUENCE [LARGE SCALE GENOMIC DNA]</scope>
    <source>
        <strain evidence="2">TK-2024</strain>
        <tissue evidence="2">Old leaves</tissue>
    </source>
</reference>
<feature type="compositionally biased region" description="Basic and acidic residues" evidence="1">
    <location>
        <begin position="56"/>
        <end position="92"/>
    </location>
</feature>
<keyword evidence="3" id="KW-1185">Reference proteome</keyword>
<feature type="compositionally biased region" description="Basic and acidic residues" evidence="1">
    <location>
        <begin position="9"/>
        <end position="22"/>
    </location>
</feature>
<feature type="region of interest" description="Disordered" evidence="1">
    <location>
        <begin position="1"/>
        <end position="37"/>
    </location>
</feature>
<evidence type="ECO:0000313" key="3">
    <source>
        <dbReference type="Proteomes" id="UP001472677"/>
    </source>
</evidence>
<sequence length="92" mass="10497">MAGIPDPSGIRDPESRGSRESRSSISEVPNSQVNGVWSPCATSWEWRPCAAHNRRPKESCERKTKKIGEAYGRLETKNRKEKREREEVSPEE</sequence>
<gene>
    <name evidence="2" type="ORF">V6N12_067115</name>
</gene>
<evidence type="ECO:0000256" key="1">
    <source>
        <dbReference type="SAM" id="MobiDB-lite"/>
    </source>
</evidence>
<dbReference type="Proteomes" id="UP001472677">
    <property type="component" value="Unassembled WGS sequence"/>
</dbReference>
<comment type="caution">
    <text evidence="2">The sequence shown here is derived from an EMBL/GenBank/DDBJ whole genome shotgun (WGS) entry which is preliminary data.</text>
</comment>
<organism evidence="2 3">
    <name type="scientific">Hibiscus sabdariffa</name>
    <name type="common">roselle</name>
    <dbReference type="NCBI Taxonomy" id="183260"/>
    <lineage>
        <taxon>Eukaryota</taxon>
        <taxon>Viridiplantae</taxon>
        <taxon>Streptophyta</taxon>
        <taxon>Embryophyta</taxon>
        <taxon>Tracheophyta</taxon>
        <taxon>Spermatophyta</taxon>
        <taxon>Magnoliopsida</taxon>
        <taxon>eudicotyledons</taxon>
        <taxon>Gunneridae</taxon>
        <taxon>Pentapetalae</taxon>
        <taxon>rosids</taxon>
        <taxon>malvids</taxon>
        <taxon>Malvales</taxon>
        <taxon>Malvaceae</taxon>
        <taxon>Malvoideae</taxon>
        <taxon>Hibiscus</taxon>
    </lineage>
</organism>
<name>A0ABR1ZUN5_9ROSI</name>
<accession>A0ABR1ZUN5</accession>
<protein>
    <submittedName>
        <fullName evidence="2">Uncharacterized protein</fullName>
    </submittedName>
</protein>
<proteinExistence type="predicted"/>
<evidence type="ECO:0000313" key="2">
    <source>
        <dbReference type="EMBL" id="KAK8484422.1"/>
    </source>
</evidence>
<feature type="region of interest" description="Disordered" evidence="1">
    <location>
        <begin position="51"/>
        <end position="92"/>
    </location>
</feature>